<evidence type="ECO:0000313" key="2">
    <source>
        <dbReference type="EMBL" id="SFL31611.1"/>
    </source>
</evidence>
<evidence type="ECO:0000313" key="3">
    <source>
        <dbReference type="Proteomes" id="UP000199520"/>
    </source>
</evidence>
<dbReference type="AlphaFoldDB" id="A0A1I4GR27"/>
<gene>
    <name evidence="2" type="ORF">SAMN04490355_100176</name>
</gene>
<proteinExistence type="predicted"/>
<keyword evidence="3" id="KW-1185">Reference proteome</keyword>
<dbReference type="Proteomes" id="UP000199520">
    <property type="component" value="Unassembled WGS sequence"/>
</dbReference>
<dbReference type="EMBL" id="FOTS01000001">
    <property type="protein sequence ID" value="SFL31611.1"/>
    <property type="molecule type" value="Genomic_DNA"/>
</dbReference>
<name>A0A1I4GR27_9FIRM</name>
<dbReference type="Gene3D" id="3.40.50.1980">
    <property type="entry name" value="Nitrogenase molybdenum iron protein domain"/>
    <property type="match status" value="3"/>
</dbReference>
<dbReference type="OrthoDB" id="9802175at2"/>
<reference evidence="3" key="1">
    <citation type="submission" date="2016-10" db="EMBL/GenBank/DDBJ databases">
        <authorList>
            <person name="Varghese N."/>
            <person name="Submissions S."/>
        </authorList>
    </citation>
    <scope>NUCLEOTIDE SEQUENCE [LARGE SCALE GENOMIC DNA]</scope>
    <source>
        <strain evidence="3">DSM 13327</strain>
    </source>
</reference>
<organism evidence="2 3">
    <name type="scientific">Pelosinus propionicus DSM 13327</name>
    <dbReference type="NCBI Taxonomy" id="1123291"/>
    <lineage>
        <taxon>Bacteria</taxon>
        <taxon>Bacillati</taxon>
        <taxon>Bacillota</taxon>
        <taxon>Negativicutes</taxon>
        <taxon>Selenomonadales</taxon>
        <taxon>Sporomusaceae</taxon>
        <taxon>Pelosinus</taxon>
    </lineage>
</organism>
<feature type="domain" description="Nitrogenase/oxidoreductase component 1" evidence="1">
    <location>
        <begin position="12"/>
        <end position="442"/>
    </location>
</feature>
<dbReference type="GO" id="GO:0016491">
    <property type="term" value="F:oxidoreductase activity"/>
    <property type="evidence" value="ECO:0007669"/>
    <property type="project" value="InterPro"/>
</dbReference>
<accession>A0A1I4GR27</accession>
<dbReference type="InterPro" id="IPR000510">
    <property type="entry name" value="Nase/OxRdtase_comp1"/>
</dbReference>
<dbReference type="PANTHER" id="PTHR42956">
    <property type="entry name" value="NITROGENASE IRON-MOLYBDENUM COFACTOR BIOSYNTHESIS PROTEIN NIFE"/>
    <property type="match status" value="1"/>
</dbReference>
<dbReference type="SUPFAM" id="SSF53807">
    <property type="entry name" value="Helical backbone' metal receptor"/>
    <property type="match status" value="1"/>
</dbReference>
<sequence>MSTFIERAKVTCALGGAIVTLSALPKAVPIVHASGGCAGTLSGTYNLASGYKGSGYCGGTMIPTSNIVENDIVFGGEERLEEQIINTVKIIDADLYFVVTGCQVEIIGDDAVGVTHRYRNDKAIVLAANTPGFLGDSFKGYEAVLSTIAAELVEKKDVKEKKTITILGIVPGQDVFYRGNIREIERLLSQLGIKANTFFGDGETIEKIRNYGDASLTVVLSENYGIETARVFEQIHQIPYITTDLPIGASRTDAFLHKIGERLGIEPAEIEALLAKERKYYYSYIERILDIYTDLDFQRYAIISADTNYAFPLTSFLADDLGWIPHIVVIHDDIDDLRKKEYELKFKQLGSETKPKVVFELQAGQLLNHVRKSWKYNQNDKYFDALSPTFLVGSSLEASVAQKLGAGFLPVVFPITNRAVLDRGYTGYKGGLTLTEDIISALVSDR</sequence>
<dbReference type="PANTHER" id="PTHR42956:SF1">
    <property type="entry name" value="NITROGENASE IRON-MOLYBDENUM COFACTOR BIOSYNTHESIS PROTEIN NIFE"/>
    <property type="match status" value="1"/>
</dbReference>
<dbReference type="Pfam" id="PF00148">
    <property type="entry name" value="Oxidored_nitro"/>
    <property type="match status" value="1"/>
</dbReference>
<dbReference type="InterPro" id="IPR049939">
    <property type="entry name" value="NifE-like"/>
</dbReference>
<protein>
    <submittedName>
        <fullName evidence="2">Nitrogenase molybdenum-iron protein beta chain</fullName>
    </submittedName>
</protein>
<dbReference type="RefSeq" id="WP_090931833.1">
    <property type="nucleotide sequence ID" value="NZ_FOTS01000001.1"/>
</dbReference>
<evidence type="ECO:0000259" key="1">
    <source>
        <dbReference type="Pfam" id="PF00148"/>
    </source>
</evidence>
<dbReference type="STRING" id="1123291.SAMN04490355_100176"/>